<protein>
    <recommendedName>
        <fullName evidence="3">Phosphotransferase enzyme family protein</fullName>
    </recommendedName>
</protein>
<dbReference type="RefSeq" id="WP_310273590.1">
    <property type="nucleotide sequence ID" value="NZ_JAVDXW010000001.1"/>
</dbReference>
<organism evidence="1 2">
    <name type="scientific">Haloactinomyces albus</name>
    <dbReference type="NCBI Taxonomy" id="1352928"/>
    <lineage>
        <taxon>Bacteria</taxon>
        <taxon>Bacillati</taxon>
        <taxon>Actinomycetota</taxon>
        <taxon>Actinomycetes</taxon>
        <taxon>Actinopolysporales</taxon>
        <taxon>Actinopolysporaceae</taxon>
        <taxon>Haloactinomyces</taxon>
    </lineage>
</organism>
<dbReference type="Proteomes" id="UP001180845">
    <property type="component" value="Unassembled WGS sequence"/>
</dbReference>
<name>A0AAE4CMC1_9ACTN</name>
<keyword evidence="2" id="KW-1185">Reference proteome</keyword>
<accession>A0AAE4CMC1</accession>
<comment type="caution">
    <text evidence="1">The sequence shown here is derived from an EMBL/GenBank/DDBJ whole genome shotgun (WGS) entry which is preliminary data.</text>
</comment>
<gene>
    <name evidence="1" type="ORF">JOF55_002412</name>
</gene>
<dbReference type="AlphaFoldDB" id="A0AAE4CMC1"/>
<evidence type="ECO:0000313" key="1">
    <source>
        <dbReference type="EMBL" id="MDR7302231.1"/>
    </source>
</evidence>
<dbReference type="EMBL" id="JAVDXW010000001">
    <property type="protein sequence ID" value="MDR7302231.1"/>
    <property type="molecule type" value="Genomic_DNA"/>
</dbReference>
<dbReference type="SUPFAM" id="SSF56112">
    <property type="entry name" value="Protein kinase-like (PK-like)"/>
    <property type="match status" value="1"/>
</dbReference>
<sequence>MTATWNDLPGPVRAAVQRHTGPITEATPITDGQNNDLTAVLHAQHGQPVFVKGVCGVSRQMRWLRNEATTAPLTRGLSPAVLFSEDVDGWLIVGFECVAGRAASLAPGSADLPLVAHAVNRIGALPGPGLRSLRERWGAADWWHKLTDEAPGTVRDWDIDELDRWAALFPELADGDRLAHTDLHGDQILITGNTARVIDWGFPGCGAAWVDAAFMVLRLIEAGHRVSDAEAWAHAHLTHCPDGERLTAFAAHIAGLWSYWAATGDSSGAHGRARLARTYAARRLTLQPTPVGA</sequence>
<dbReference type="InterPro" id="IPR011009">
    <property type="entry name" value="Kinase-like_dom_sf"/>
</dbReference>
<proteinExistence type="predicted"/>
<dbReference type="Gene3D" id="3.90.1200.10">
    <property type="match status" value="1"/>
</dbReference>
<reference evidence="1" key="1">
    <citation type="submission" date="2023-07" db="EMBL/GenBank/DDBJ databases">
        <title>Sequencing the genomes of 1000 actinobacteria strains.</title>
        <authorList>
            <person name="Klenk H.-P."/>
        </authorList>
    </citation>
    <scope>NUCLEOTIDE SEQUENCE</scope>
    <source>
        <strain evidence="1">DSM 45977</strain>
    </source>
</reference>
<evidence type="ECO:0000313" key="2">
    <source>
        <dbReference type="Proteomes" id="UP001180845"/>
    </source>
</evidence>
<evidence type="ECO:0008006" key="3">
    <source>
        <dbReference type="Google" id="ProtNLM"/>
    </source>
</evidence>